<dbReference type="GO" id="GO:0008115">
    <property type="term" value="F:sarcosine oxidase activity"/>
    <property type="evidence" value="ECO:0007669"/>
    <property type="project" value="TreeGrafter"/>
</dbReference>
<evidence type="ECO:0000256" key="3">
    <source>
        <dbReference type="ARBA" id="ARBA00022630"/>
    </source>
</evidence>
<keyword evidence="3" id="KW-0285">Flavoprotein</keyword>
<keyword evidence="4" id="KW-0274">FAD</keyword>
<dbReference type="AlphaFoldDB" id="A0A4U0VGN6"/>
<feature type="domain" description="FAD dependent oxidoreductase" evidence="6">
    <location>
        <begin position="77"/>
        <end position="465"/>
    </location>
</feature>
<keyword evidence="5" id="KW-0560">Oxidoreductase</keyword>
<dbReference type="EMBL" id="NAJP01000004">
    <property type="protein sequence ID" value="TKA47892.1"/>
    <property type="molecule type" value="Genomic_DNA"/>
</dbReference>
<organism evidence="7 8">
    <name type="scientific">Friedmanniomyces endolithicus</name>
    <dbReference type="NCBI Taxonomy" id="329885"/>
    <lineage>
        <taxon>Eukaryota</taxon>
        <taxon>Fungi</taxon>
        <taxon>Dikarya</taxon>
        <taxon>Ascomycota</taxon>
        <taxon>Pezizomycotina</taxon>
        <taxon>Dothideomycetes</taxon>
        <taxon>Dothideomycetidae</taxon>
        <taxon>Mycosphaerellales</taxon>
        <taxon>Teratosphaeriaceae</taxon>
        <taxon>Friedmanniomyces</taxon>
    </lineage>
</organism>
<dbReference type="PANTHER" id="PTHR10961:SF46">
    <property type="entry name" value="PEROXISOMAL SARCOSINE OXIDASE"/>
    <property type="match status" value="1"/>
</dbReference>
<evidence type="ECO:0000256" key="2">
    <source>
        <dbReference type="ARBA" id="ARBA00010989"/>
    </source>
</evidence>
<evidence type="ECO:0000256" key="5">
    <source>
        <dbReference type="ARBA" id="ARBA00023002"/>
    </source>
</evidence>
<comment type="similarity">
    <text evidence="2">Belongs to the MSOX/MTOX family.</text>
</comment>
<comment type="cofactor">
    <cofactor evidence="1">
        <name>FAD</name>
        <dbReference type="ChEBI" id="CHEBI:57692"/>
    </cofactor>
</comment>
<reference evidence="7 8" key="1">
    <citation type="submission" date="2017-03" db="EMBL/GenBank/DDBJ databases">
        <title>Genomes of endolithic fungi from Antarctica.</title>
        <authorList>
            <person name="Coleine C."/>
            <person name="Masonjones S."/>
            <person name="Stajich J.E."/>
        </authorList>
    </citation>
    <scope>NUCLEOTIDE SEQUENCE [LARGE SCALE GENOMIC DNA]</scope>
    <source>
        <strain evidence="7 8">CCFEE 5311</strain>
    </source>
</reference>
<dbReference type="InterPro" id="IPR036188">
    <property type="entry name" value="FAD/NAD-bd_sf"/>
</dbReference>
<gene>
    <name evidence="7" type="ORF">B0A54_01381</name>
</gene>
<evidence type="ECO:0000313" key="7">
    <source>
        <dbReference type="EMBL" id="TKA47892.1"/>
    </source>
</evidence>
<accession>A0A4U0VGN6</accession>
<dbReference type="STRING" id="329885.A0A4U0VGN6"/>
<sequence>MAQSSTVARPATCWQRRVCPLGKLVPQTVVVVFGVVVEVRCGHPLDLLYAFVPGTYPNSELTSFFKMATTGTIPSSVLIVGSGVFGLSTAYALAQRDAFRNTTITLLERLDFPAPDAASIDSSRIIRPDYADPAYAALMAEAHPHWRGDFGADGRYSEAGLCLVQDSGDESGDNAAHYYLIKALENVKSKLGLRVGRREESGQVELLETPDDVARVTASMGGDCGRRGYVNWTSGWADAEAGMRYLRKLVERTGRVKFRTEEVTRLHYGQDRVEAVEFAGDERLSADLVVLATGAWMQKLVDLRGIASATGQVLAYIDITQEEQDRLGGNPTLLCETNGMFIIPPRDRVLKVARHGYGYTNPTKIPHPERPGESITVSLPRTKQDDPNLNIAPEGDKACREYLAKCIPSLATRPWTQTRICWYSDTPVGDWLISYHPTYRNLFVATGGSGHAYKFLPVVGERIVDVVMGEERDKLGAELGKKWKWPARRREEDQVWTDDWRGGVKGMVLDEELAKGEVAAPRSRL</sequence>
<dbReference type="SUPFAM" id="SSF51905">
    <property type="entry name" value="FAD/NAD(P)-binding domain"/>
    <property type="match status" value="1"/>
</dbReference>
<evidence type="ECO:0000259" key="6">
    <source>
        <dbReference type="Pfam" id="PF01266"/>
    </source>
</evidence>
<name>A0A4U0VGN6_9PEZI</name>
<dbReference type="InterPro" id="IPR006076">
    <property type="entry name" value="FAD-dep_OxRdtase"/>
</dbReference>
<dbReference type="Gene3D" id="3.50.50.60">
    <property type="entry name" value="FAD/NAD(P)-binding domain"/>
    <property type="match status" value="1"/>
</dbReference>
<dbReference type="GO" id="GO:0004657">
    <property type="term" value="F:proline dehydrogenase activity"/>
    <property type="evidence" value="ECO:0007669"/>
    <property type="project" value="TreeGrafter"/>
</dbReference>
<dbReference type="GO" id="GO:0050660">
    <property type="term" value="F:flavin adenine dinucleotide binding"/>
    <property type="evidence" value="ECO:0007669"/>
    <property type="project" value="InterPro"/>
</dbReference>
<evidence type="ECO:0000313" key="8">
    <source>
        <dbReference type="Proteomes" id="UP000310066"/>
    </source>
</evidence>
<dbReference type="GO" id="GO:0050031">
    <property type="term" value="F:L-pipecolate oxidase activity"/>
    <property type="evidence" value="ECO:0007669"/>
    <property type="project" value="TreeGrafter"/>
</dbReference>
<comment type="caution">
    <text evidence="7">The sequence shown here is derived from an EMBL/GenBank/DDBJ whole genome shotgun (WGS) entry which is preliminary data.</text>
</comment>
<proteinExistence type="inferred from homology"/>
<dbReference type="InterPro" id="IPR045170">
    <property type="entry name" value="MTOX"/>
</dbReference>
<dbReference type="Gene3D" id="3.30.9.10">
    <property type="entry name" value="D-Amino Acid Oxidase, subunit A, domain 2"/>
    <property type="match status" value="1"/>
</dbReference>
<dbReference type="Proteomes" id="UP000310066">
    <property type="component" value="Unassembled WGS sequence"/>
</dbReference>
<evidence type="ECO:0000256" key="4">
    <source>
        <dbReference type="ARBA" id="ARBA00022827"/>
    </source>
</evidence>
<dbReference type="PANTHER" id="PTHR10961">
    <property type="entry name" value="PEROXISOMAL SARCOSINE OXIDASE"/>
    <property type="match status" value="1"/>
</dbReference>
<dbReference type="Pfam" id="PF01266">
    <property type="entry name" value="DAO"/>
    <property type="match status" value="1"/>
</dbReference>
<dbReference type="OrthoDB" id="2219495at2759"/>
<evidence type="ECO:0000256" key="1">
    <source>
        <dbReference type="ARBA" id="ARBA00001974"/>
    </source>
</evidence>
<protein>
    <recommendedName>
        <fullName evidence="6">FAD dependent oxidoreductase domain-containing protein</fullName>
    </recommendedName>
</protein>